<dbReference type="PROSITE" id="PS50600">
    <property type="entry name" value="ULP_PROTEASE"/>
    <property type="match status" value="1"/>
</dbReference>
<dbReference type="Gramene" id="Bo6g048140.1">
    <property type="protein sequence ID" value="Bo6g048140.1"/>
    <property type="gene ID" value="Bo6g048140"/>
</dbReference>
<reference evidence="5" key="2">
    <citation type="submission" date="2015-03" db="UniProtKB">
        <authorList>
            <consortium name="EnsemblPlants"/>
        </authorList>
    </citation>
    <scope>IDENTIFICATION</scope>
</reference>
<dbReference type="HOGENOM" id="CLU_048662_0_0_1"/>
<reference evidence="5 6" key="1">
    <citation type="journal article" date="2014" name="Genome Biol.">
        <title>Transcriptome and methylome profiling reveals relics of genome dominance in the mesopolyploid Brassica oleracea.</title>
        <authorList>
            <person name="Parkin I.A."/>
            <person name="Koh C."/>
            <person name="Tang H."/>
            <person name="Robinson S.J."/>
            <person name="Kagale S."/>
            <person name="Clarke W.E."/>
            <person name="Town C.D."/>
            <person name="Nixon J."/>
            <person name="Krishnakumar V."/>
            <person name="Bidwell S.L."/>
            <person name="Denoeud F."/>
            <person name="Belcram H."/>
            <person name="Links M.G."/>
            <person name="Just J."/>
            <person name="Clarke C."/>
            <person name="Bender T."/>
            <person name="Huebert T."/>
            <person name="Mason A.S."/>
            <person name="Pires J.C."/>
            <person name="Barker G."/>
            <person name="Moore J."/>
            <person name="Walley P.G."/>
            <person name="Manoli S."/>
            <person name="Batley J."/>
            <person name="Edwards D."/>
            <person name="Nelson M.N."/>
            <person name="Wang X."/>
            <person name="Paterson A.H."/>
            <person name="King G."/>
            <person name="Bancroft I."/>
            <person name="Chalhoub B."/>
            <person name="Sharpe A.G."/>
        </authorList>
    </citation>
    <scope>NUCLEOTIDE SEQUENCE</scope>
    <source>
        <strain evidence="5 6">cv. TO1000</strain>
    </source>
</reference>
<evidence type="ECO:0000313" key="5">
    <source>
        <dbReference type="EnsemblPlants" id="Bo6g048140.1"/>
    </source>
</evidence>
<dbReference type="AlphaFoldDB" id="A0A0D3CS28"/>
<dbReference type="GO" id="GO:0008234">
    <property type="term" value="F:cysteine-type peptidase activity"/>
    <property type="evidence" value="ECO:0007669"/>
    <property type="project" value="InterPro"/>
</dbReference>
<dbReference type="EnsemblPlants" id="Bo6g048140.1">
    <property type="protein sequence ID" value="Bo6g048140.1"/>
    <property type="gene ID" value="Bo6g048140"/>
</dbReference>
<dbReference type="InterPro" id="IPR038765">
    <property type="entry name" value="Papain-like_cys_pep_sf"/>
</dbReference>
<evidence type="ECO:0000313" key="6">
    <source>
        <dbReference type="Proteomes" id="UP000032141"/>
    </source>
</evidence>
<dbReference type="GO" id="GO:0006508">
    <property type="term" value="P:proteolysis"/>
    <property type="evidence" value="ECO:0007669"/>
    <property type="project" value="UniProtKB-KW"/>
</dbReference>
<keyword evidence="3" id="KW-0378">Hydrolase</keyword>
<keyword evidence="6" id="KW-1185">Reference proteome</keyword>
<dbReference type="SUPFAM" id="SSF54001">
    <property type="entry name" value="Cysteine proteinases"/>
    <property type="match status" value="1"/>
</dbReference>
<comment type="similarity">
    <text evidence="1">Belongs to the peptidase C48 family.</text>
</comment>
<accession>A0A0D3CS28</accession>
<dbReference type="Pfam" id="PF02902">
    <property type="entry name" value="Peptidase_C48"/>
    <property type="match status" value="1"/>
</dbReference>
<dbReference type="Proteomes" id="UP000032141">
    <property type="component" value="Chromosome C6"/>
</dbReference>
<evidence type="ECO:0000256" key="2">
    <source>
        <dbReference type="ARBA" id="ARBA00022670"/>
    </source>
</evidence>
<protein>
    <recommendedName>
        <fullName evidence="4">Ubiquitin-like protease family profile domain-containing protein</fullName>
    </recommendedName>
</protein>
<evidence type="ECO:0000259" key="4">
    <source>
        <dbReference type="PROSITE" id="PS50600"/>
    </source>
</evidence>
<dbReference type="InterPro" id="IPR003653">
    <property type="entry name" value="Peptidase_C48_C"/>
</dbReference>
<sequence>MAESGTKEPAEWVIPLSSFKPSDWKPPTLKDEELLEDRVHDIDHSLVIVPEDSWAKIIEWSSTSNELKIGPSMLTSVLAARVMGPTEWLLNHEIDAMMYLFTERTTLRRWEPSKVAFMSCMFSNQMKTSFEEFRKDKKKFKVSELLHRYGIGELPAHGRTGLMWDLDVTRMYVPLNVEVFDCEGLKHNKEVEPFAFLIPRIVKSVPSSKSRQQLKVKQYNFSYAPMPYLLNKSSSDCGVYALKHIECHLLGLDFSLVNDNNIRETRQKIAYDLWEAANDPELILRMAQYTPPKTITNPLVELD</sequence>
<evidence type="ECO:0000256" key="3">
    <source>
        <dbReference type="ARBA" id="ARBA00022801"/>
    </source>
</evidence>
<name>A0A0D3CS28_BRAOL</name>
<dbReference type="Gene3D" id="3.40.395.10">
    <property type="entry name" value="Adenoviral Proteinase, Chain A"/>
    <property type="match status" value="1"/>
</dbReference>
<evidence type="ECO:0000256" key="1">
    <source>
        <dbReference type="ARBA" id="ARBA00005234"/>
    </source>
</evidence>
<keyword evidence="2" id="KW-0645">Protease</keyword>
<proteinExistence type="inferred from homology"/>
<feature type="domain" description="Ubiquitin-like protease family profile" evidence="4">
    <location>
        <begin position="67"/>
        <end position="248"/>
    </location>
</feature>
<organism evidence="5 6">
    <name type="scientific">Brassica oleracea var. oleracea</name>
    <dbReference type="NCBI Taxonomy" id="109376"/>
    <lineage>
        <taxon>Eukaryota</taxon>
        <taxon>Viridiplantae</taxon>
        <taxon>Streptophyta</taxon>
        <taxon>Embryophyta</taxon>
        <taxon>Tracheophyta</taxon>
        <taxon>Spermatophyta</taxon>
        <taxon>Magnoliopsida</taxon>
        <taxon>eudicotyledons</taxon>
        <taxon>Gunneridae</taxon>
        <taxon>Pentapetalae</taxon>
        <taxon>rosids</taxon>
        <taxon>malvids</taxon>
        <taxon>Brassicales</taxon>
        <taxon>Brassicaceae</taxon>
        <taxon>Brassiceae</taxon>
        <taxon>Brassica</taxon>
    </lineage>
</organism>